<keyword evidence="4 12" id="KW-0547">Nucleotide-binding</keyword>
<organism evidence="16 17">
    <name type="scientific">Meloidogyne incognita</name>
    <name type="common">Southern root-knot nematode worm</name>
    <name type="synonym">Oxyuris incognita</name>
    <dbReference type="NCBI Taxonomy" id="6306"/>
    <lineage>
        <taxon>Eukaryota</taxon>
        <taxon>Metazoa</taxon>
        <taxon>Ecdysozoa</taxon>
        <taxon>Nematoda</taxon>
        <taxon>Chromadorea</taxon>
        <taxon>Rhabditida</taxon>
        <taxon>Tylenchina</taxon>
        <taxon>Tylenchomorpha</taxon>
        <taxon>Tylenchoidea</taxon>
        <taxon>Meloidogynidae</taxon>
        <taxon>Meloidogyninae</taxon>
        <taxon>Meloidogyne</taxon>
        <taxon>Meloidogyne incognita group</taxon>
    </lineage>
</organism>
<dbReference type="WBParaSite" id="Minc3s02150g28563">
    <property type="protein sequence ID" value="Minc3s02150g28563"/>
    <property type="gene ID" value="Minc3s02150g28563"/>
</dbReference>
<dbReference type="InterPro" id="IPR008049">
    <property type="entry name" value="MCM6"/>
</dbReference>
<dbReference type="InterPro" id="IPR001208">
    <property type="entry name" value="MCM_dom"/>
</dbReference>
<comment type="similarity">
    <text evidence="2 12">Belongs to the MCM family.</text>
</comment>
<evidence type="ECO:0000256" key="6">
    <source>
        <dbReference type="ARBA" id="ARBA00022806"/>
    </source>
</evidence>
<dbReference type="Gene3D" id="3.40.50.300">
    <property type="entry name" value="P-loop containing nucleotide triphosphate hydrolases"/>
    <property type="match status" value="1"/>
</dbReference>
<dbReference type="Gene3D" id="2.20.28.10">
    <property type="match status" value="1"/>
</dbReference>
<comment type="catalytic activity">
    <reaction evidence="11">
        <text>ATP + H2O = ADP + phosphate + H(+)</text>
        <dbReference type="Rhea" id="RHEA:13065"/>
        <dbReference type="ChEBI" id="CHEBI:15377"/>
        <dbReference type="ChEBI" id="CHEBI:15378"/>
        <dbReference type="ChEBI" id="CHEBI:30616"/>
        <dbReference type="ChEBI" id="CHEBI:43474"/>
        <dbReference type="ChEBI" id="CHEBI:456216"/>
        <dbReference type="EC" id="3.6.4.12"/>
    </reaction>
    <physiologicalReaction direction="left-to-right" evidence="11">
        <dbReference type="Rhea" id="RHEA:13066"/>
    </physiologicalReaction>
</comment>
<dbReference type="FunFam" id="3.40.50.300:FF:002469">
    <property type="entry name" value="Cell division control protein 21"/>
    <property type="match status" value="1"/>
</dbReference>
<evidence type="ECO:0000256" key="14">
    <source>
        <dbReference type="SAM" id="MobiDB-lite"/>
    </source>
</evidence>
<protein>
    <recommendedName>
        <fullName evidence="13">DNA replication licensing factor MCM6</fullName>
        <ecNumber evidence="13">3.6.4.12</ecNumber>
    </recommendedName>
</protein>
<dbReference type="Gene3D" id="2.40.50.140">
    <property type="entry name" value="Nucleic acid-binding proteins"/>
    <property type="match status" value="1"/>
</dbReference>
<dbReference type="Proteomes" id="UP000887563">
    <property type="component" value="Unplaced"/>
</dbReference>
<dbReference type="GO" id="GO:0042555">
    <property type="term" value="C:MCM complex"/>
    <property type="evidence" value="ECO:0007669"/>
    <property type="project" value="UniProtKB-UniRule"/>
</dbReference>
<keyword evidence="5 13" id="KW-0378">Hydrolase</keyword>
<dbReference type="InterPro" id="IPR041562">
    <property type="entry name" value="MCM_lid"/>
</dbReference>
<dbReference type="GO" id="GO:1990518">
    <property type="term" value="F:single-stranded 3'-5' DNA helicase activity"/>
    <property type="evidence" value="ECO:0007669"/>
    <property type="project" value="TreeGrafter"/>
</dbReference>
<dbReference type="Gene3D" id="1.20.58.870">
    <property type="match status" value="1"/>
</dbReference>
<proteinExistence type="inferred from homology"/>
<dbReference type="SMART" id="SM00350">
    <property type="entry name" value="MCM"/>
    <property type="match status" value="1"/>
</dbReference>
<dbReference type="PROSITE" id="PS50051">
    <property type="entry name" value="MCM_2"/>
    <property type="match status" value="1"/>
</dbReference>
<dbReference type="PANTHER" id="PTHR11630:SF43">
    <property type="entry name" value="DNA REPLICATION LICENSING FACTOR MCM6"/>
    <property type="match status" value="1"/>
</dbReference>
<dbReference type="EC" id="3.6.4.12" evidence="13"/>
<dbReference type="InterPro" id="IPR041024">
    <property type="entry name" value="Mcm6_C"/>
</dbReference>
<evidence type="ECO:0000256" key="13">
    <source>
        <dbReference type="RuleBase" id="RU368064"/>
    </source>
</evidence>
<keyword evidence="6 13" id="KW-0347">Helicase</keyword>
<dbReference type="Pfam" id="PF17855">
    <property type="entry name" value="MCM_lid"/>
    <property type="match status" value="1"/>
</dbReference>
<reference evidence="17" key="1">
    <citation type="submission" date="2022-11" db="UniProtKB">
        <authorList>
            <consortium name="WormBaseParasite"/>
        </authorList>
    </citation>
    <scope>IDENTIFICATION</scope>
</reference>
<evidence type="ECO:0000256" key="8">
    <source>
        <dbReference type="ARBA" id="ARBA00023125"/>
    </source>
</evidence>
<evidence type="ECO:0000256" key="4">
    <source>
        <dbReference type="ARBA" id="ARBA00022741"/>
    </source>
</evidence>
<dbReference type="PRINTS" id="PR01657">
    <property type="entry name" value="MCMFAMILY"/>
</dbReference>
<dbReference type="Pfam" id="PF18263">
    <property type="entry name" value="WHD_MCM6"/>
    <property type="match status" value="1"/>
</dbReference>
<dbReference type="Pfam" id="PF17207">
    <property type="entry name" value="MCM_OB"/>
    <property type="match status" value="1"/>
</dbReference>
<keyword evidence="3 13" id="KW-0235">DNA replication</keyword>
<dbReference type="InterPro" id="IPR033762">
    <property type="entry name" value="MCM_OB"/>
</dbReference>
<evidence type="ECO:0000256" key="5">
    <source>
        <dbReference type="ARBA" id="ARBA00022801"/>
    </source>
</evidence>
<evidence type="ECO:0000256" key="2">
    <source>
        <dbReference type="ARBA" id="ARBA00008010"/>
    </source>
</evidence>
<dbReference type="AlphaFoldDB" id="A0A914MLP2"/>
<accession>A0A914MLP2</accession>
<comment type="subunit">
    <text evidence="13">Component of the MCM2-7 complex.</text>
</comment>
<comment type="function">
    <text evidence="13">Acts as component of the MCM2-7 complex (MCM complex) which is the replicative helicase essential for 'once per cell cycle' DNA replication initiation and elongation in eukaryotic cells. The active ATPase sites in the MCM2-7 ring are formed through the interaction surfaces of two neighboring subunits such that a critical structure of a conserved arginine finger motif is provided in trans relative to the ATP-binding site of the Walker A box of the adjacent subunit. The six ATPase active sites, however, are likely to contribute differentially to the complex helicase activity.</text>
</comment>
<dbReference type="GO" id="GO:0005524">
    <property type="term" value="F:ATP binding"/>
    <property type="evidence" value="ECO:0007669"/>
    <property type="project" value="UniProtKB-UniRule"/>
</dbReference>
<dbReference type="InterPro" id="IPR027417">
    <property type="entry name" value="P-loop_NTPase"/>
</dbReference>
<keyword evidence="7 12" id="KW-0067">ATP-binding</keyword>
<sequence length="818" mass="92416">MQQAAHKTVQDEDGRRAQTAFAKFLRSYEDSDGYKLYMEQIDELKNPGRNTLYVKFSHICAYSAVLSSTIELQFHRLYPFLCNAIRDLVIERCDNDEIIKHGRLQRTEFYLGILDVKTKHSIRHLTGDKVGKLIRISGQIVRTHQVHPELCLGTFVCDDCGVTIRNVPQQFQYTQPIKCENQQCQNRSRFMLNVYDSLFVDFQRLKIQENQDELPLGSVPRNVDVIIRGESVETAQPGDHCDFIGTLIVIPDVAMLATPGVRSQIKAQTRTKDADRIGLRGLKSLGVRDLTYKIAFLASSIQPSNPTFGDIDFTHEEVSANELWESLPPHDQEKLKAMTEDVQIVENMCNSLFPNIFGSEQIKLGILLMLFGGVAKRTTGTTLRGDINICLVGDPSCGKSQFLKTVEKFSPRVVYTSGKASSAAGLTAAVVKSEDSFDFVIEAGALMLADNGVCCIDEFDKMDPKDQVAIHEAMEQQTISITKAGVKATLNARCSILAAANPIGGKYDQSKPLRYNVMLTAPIISRFDLFFVLVDTNDNSVVDYEIAKKILENHRRAFNRQQANTIYTMEEVRKYIMFARCFKPRISEAAELALKSAYLKFRLNDDGSRIKVTVRQLESLIRLSEAYARLKCAPEVLPEHVTKATKLLSETIVRMGSKQISLEEEDDDEFMPLSSHHHPLSDLTNNSQELVEERMDIDPIHLTMSDVEFGRITEMLVVHMRREEALHGEEEDWKGVKQSQLVEWYLEMMEPNIQTEEDYKLHKTKIERIIPKLIRNKVIIRMDEGEGDDIEDGEGGSGGGNNNENAILLVHPSHVSDD</sequence>
<keyword evidence="16" id="KW-1185">Reference proteome</keyword>
<evidence type="ECO:0000256" key="7">
    <source>
        <dbReference type="ARBA" id="ARBA00022840"/>
    </source>
</evidence>
<dbReference type="GO" id="GO:0016787">
    <property type="term" value="F:hydrolase activity"/>
    <property type="evidence" value="ECO:0007669"/>
    <property type="project" value="UniProtKB-KW"/>
</dbReference>
<evidence type="ECO:0000256" key="9">
    <source>
        <dbReference type="ARBA" id="ARBA00023242"/>
    </source>
</evidence>
<evidence type="ECO:0000313" key="17">
    <source>
        <dbReference type="WBParaSite" id="Minc3s02150g28563"/>
    </source>
</evidence>
<evidence type="ECO:0000256" key="1">
    <source>
        <dbReference type="ARBA" id="ARBA00004123"/>
    </source>
</evidence>
<comment type="subcellular location">
    <subcellularLocation>
        <location evidence="1 13">Nucleus</location>
    </subcellularLocation>
</comment>
<dbReference type="GO" id="GO:0000727">
    <property type="term" value="P:double-strand break repair via break-induced replication"/>
    <property type="evidence" value="ECO:0007669"/>
    <property type="project" value="TreeGrafter"/>
</dbReference>
<dbReference type="InterPro" id="IPR027925">
    <property type="entry name" value="MCM_N"/>
</dbReference>
<keyword evidence="8 12" id="KW-0238">DNA-binding</keyword>
<dbReference type="GO" id="GO:1902969">
    <property type="term" value="P:mitotic DNA replication"/>
    <property type="evidence" value="ECO:0007669"/>
    <property type="project" value="TreeGrafter"/>
</dbReference>
<dbReference type="InterPro" id="IPR018525">
    <property type="entry name" value="MCM_CS"/>
</dbReference>
<dbReference type="PANTHER" id="PTHR11630">
    <property type="entry name" value="DNA REPLICATION LICENSING FACTOR MCM FAMILY MEMBER"/>
    <property type="match status" value="1"/>
</dbReference>
<evidence type="ECO:0000256" key="3">
    <source>
        <dbReference type="ARBA" id="ARBA00022705"/>
    </source>
</evidence>
<keyword evidence="10 13" id="KW-0131">Cell cycle</keyword>
<dbReference type="FunFam" id="2.20.28.10:FF:000003">
    <property type="entry name" value="DNA helicase"/>
    <property type="match status" value="1"/>
</dbReference>
<dbReference type="GO" id="GO:0005634">
    <property type="term" value="C:nucleus"/>
    <property type="evidence" value="ECO:0007669"/>
    <property type="project" value="UniProtKB-SubCell"/>
</dbReference>
<evidence type="ECO:0000313" key="16">
    <source>
        <dbReference type="Proteomes" id="UP000887563"/>
    </source>
</evidence>
<dbReference type="SUPFAM" id="SSF52540">
    <property type="entry name" value="P-loop containing nucleoside triphosphate hydrolases"/>
    <property type="match status" value="1"/>
</dbReference>
<dbReference type="GO" id="GO:0003697">
    <property type="term" value="F:single-stranded DNA binding"/>
    <property type="evidence" value="ECO:0007669"/>
    <property type="project" value="TreeGrafter"/>
</dbReference>
<dbReference type="InterPro" id="IPR012340">
    <property type="entry name" value="NA-bd_OB-fold"/>
</dbReference>
<evidence type="ECO:0000259" key="15">
    <source>
        <dbReference type="PROSITE" id="PS50051"/>
    </source>
</evidence>
<dbReference type="InterPro" id="IPR031327">
    <property type="entry name" value="MCM"/>
</dbReference>
<dbReference type="Pfam" id="PF00493">
    <property type="entry name" value="MCM"/>
    <property type="match status" value="1"/>
</dbReference>
<evidence type="ECO:0000256" key="11">
    <source>
        <dbReference type="ARBA" id="ARBA00048432"/>
    </source>
</evidence>
<feature type="region of interest" description="Disordered" evidence="14">
    <location>
        <begin position="786"/>
        <end position="818"/>
    </location>
</feature>
<dbReference type="CDD" id="cd17757">
    <property type="entry name" value="MCM6"/>
    <property type="match status" value="1"/>
</dbReference>
<name>A0A914MLP2_MELIC</name>
<evidence type="ECO:0000256" key="12">
    <source>
        <dbReference type="RuleBase" id="RU004070"/>
    </source>
</evidence>
<dbReference type="Gene3D" id="3.30.1640.10">
    <property type="entry name" value="mini-chromosome maintenance (MCM) complex, chain A, domain 1"/>
    <property type="match status" value="1"/>
</dbReference>
<keyword evidence="9" id="KW-0539">Nucleus</keyword>
<dbReference type="PROSITE" id="PS00847">
    <property type="entry name" value="MCM_1"/>
    <property type="match status" value="1"/>
</dbReference>
<dbReference type="Pfam" id="PF14551">
    <property type="entry name" value="MCM_N"/>
    <property type="match status" value="1"/>
</dbReference>
<feature type="domain" description="MCM C-terminal AAA(+) ATPase" evidence="15">
    <location>
        <begin position="344"/>
        <end position="550"/>
    </location>
</feature>
<dbReference type="SUPFAM" id="SSF50249">
    <property type="entry name" value="Nucleic acid-binding proteins"/>
    <property type="match status" value="1"/>
</dbReference>
<dbReference type="GO" id="GO:0006270">
    <property type="term" value="P:DNA replication initiation"/>
    <property type="evidence" value="ECO:0007669"/>
    <property type="project" value="UniProtKB-UniRule"/>
</dbReference>
<evidence type="ECO:0000256" key="10">
    <source>
        <dbReference type="ARBA" id="ARBA00023306"/>
    </source>
</evidence>
<dbReference type="PRINTS" id="PR01662">
    <property type="entry name" value="MCMPROTEIN6"/>
</dbReference>